<evidence type="ECO:0000256" key="1">
    <source>
        <dbReference type="SAM" id="MobiDB-lite"/>
    </source>
</evidence>
<keyword evidence="3" id="KW-1185">Reference proteome</keyword>
<evidence type="ECO:0000313" key="2">
    <source>
        <dbReference type="EMBL" id="CAI6348648.1"/>
    </source>
</evidence>
<protein>
    <submittedName>
        <fullName evidence="2">Uncharacterized protein</fullName>
    </submittedName>
</protein>
<accession>A0AAV0VWQ1</accession>
<sequence>MLTVHSKIISEDELIINAYFPTGPQFILRYIGVHVHLNKKVHDTAAAAMTDVHCLYNTIVRLKKSIFFVVVKTVHDILTMHCVPLCSLQRKKNHDSRITTDPSGFDSAD</sequence>
<evidence type="ECO:0000313" key="3">
    <source>
        <dbReference type="Proteomes" id="UP001160148"/>
    </source>
</evidence>
<comment type="caution">
    <text evidence="2">The sequence shown here is derived from an EMBL/GenBank/DDBJ whole genome shotgun (WGS) entry which is preliminary data.</text>
</comment>
<dbReference type="Proteomes" id="UP001160148">
    <property type="component" value="Unassembled WGS sequence"/>
</dbReference>
<reference evidence="2 3" key="1">
    <citation type="submission" date="2023-01" db="EMBL/GenBank/DDBJ databases">
        <authorList>
            <person name="Whitehead M."/>
        </authorList>
    </citation>
    <scope>NUCLEOTIDE SEQUENCE [LARGE SCALE GENOMIC DNA]</scope>
</reference>
<name>A0AAV0VWQ1_9HEMI</name>
<proteinExistence type="predicted"/>
<gene>
    <name evidence="2" type="ORF">MEUPH1_LOCUS5303</name>
</gene>
<dbReference type="EMBL" id="CARXXK010000001">
    <property type="protein sequence ID" value="CAI6348648.1"/>
    <property type="molecule type" value="Genomic_DNA"/>
</dbReference>
<organism evidence="2 3">
    <name type="scientific">Macrosiphum euphorbiae</name>
    <name type="common">potato aphid</name>
    <dbReference type="NCBI Taxonomy" id="13131"/>
    <lineage>
        <taxon>Eukaryota</taxon>
        <taxon>Metazoa</taxon>
        <taxon>Ecdysozoa</taxon>
        <taxon>Arthropoda</taxon>
        <taxon>Hexapoda</taxon>
        <taxon>Insecta</taxon>
        <taxon>Pterygota</taxon>
        <taxon>Neoptera</taxon>
        <taxon>Paraneoptera</taxon>
        <taxon>Hemiptera</taxon>
        <taxon>Sternorrhyncha</taxon>
        <taxon>Aphidomorpha</taxon>
        <taxon>Aphidoidea</taxon>
        <taxon>Aphididae</taxon>
        <taxon>Macrosiphini</taxon>
        <taxon>Macrosiphum</taxon>
    </lineage>
</organism>
<dbReference type="AlphaFoldDB" id="A0AAV0VWQ1"/>
<feature type="region of interest" description="Disordered" evidence="1">
    <location>
        <begin position="90"/>
        <end position="109"/>
    </location>
</feature>